<name>A0A9D4CAB7_DREPO</name>
<dbReference type="EMBL" id="JAIWYP010000013">
    <property type="protein sequence ID" value="KAH3719994.1"/>
    <property type="molecule type" value="Genomic_DNA"/>
</dbReference>
<accession>A0A9D4CAB7</accession>
<feature type="region of interest" description="Disordered" evidence="1">
    <location>
        <begin position="1"/>
        <end position="24"/>
    </location>
</feature>
<dbReference type="AlphaFoldDB" id="A0A9D4CAB7"/>
<protein>
    <submittedName>
        <fullName evidence="2">Uncharacterized protein</fullName>
    </submittedName>
</protein>
<organism evidence="2 3">
    <name type="scientific">Dreissena polymorpha</name>
    <name type="common">Zebra mussel</name>
    <name type="synonym">Mytilus polymorpha</name>
    <dbReference type="NCBI Taxonomy" id="45954"/>
    <lineage>
        <taxon>Eukaryota</taxon>
        <taxon>Metazoa</taxon>
        <taxon>Spiralia</taxon>
        <taxon>Lophotrochozoa</taxon>
        <taxon>Mollusca</taxon>
        <taxon>Bivalvia</taxon>
        <taxon>Autobranchia</taxon>
        <taxon>Heteroconchia</taxon>
        <taxon>Euheterodonta</taxon>
        <taxon>Imparidentia</taxon>
        <taxon>Neoheterodontei</taxon>
        <taxon>Myida</taxon>
        <taxon>Dreissenoidea</taxon>
        <taxon>Dreissenidae</taxon>
        <taxon>Dreissena</taxon>
    </lineage>
</organism>
<keyword evidence="3" id="KW-1185">Reference proteome</keyword>
<comment type="caution">
    <text evidence="2">The sequence shown here is derived from an EMBL/GenBank/DDBJ whole genome shotgun (WGS) entry which is preliminary data.</text>
</comment>
<proteinExistence type="predicted"/>
<dbReference type="Proteomes" id="UP000828390">
    <property type="component" value="Unassembled WGS sequence"/>
</dbReference>
<evidence type="ECO:0000256" key="1">
    <source>
        <dbReference type="SAM" id="MobiDB-lite"/>
    </source>
</evidence>
<evidence type="ECO:0000313" key="3">
    <source>
        <dbReference type="Proteomes" id="UP000828390"/>
    </source>
</evidence>
<gene>
    <name evidence="2" type="ORF">DPMN_062881</name>
</gene>
<sequence length="145" mass="16222">MATKTKRTISLLSNPEQGGEQKKHRMLSDSNCEFNYTVESEADIENVDTVVLDTNTLLANSQTVQESIQKSLAVEMNKMVESIISGVVDGLTKELTSWKMKTKHSVMRNACDPVVEIENLLDTDGQYSRRNSLRIFGIPEGNEAR</sequence>
<evidence type="ECO:0000313" key="2">
    <source>
        <dbReference type="EMBL" id="KAH3719994.1"/>
    </source>
</evidence>
<reference evidence="2" key="1">
    <citation type="journal article" date="2019" name="bioRxiv">
        <title>The Genome of the Zebra Mussel, Dreissena polymorpha: A Resource for Invasive Species Research.</title>
        <authorList>
            <person name="McCartney M.A."/>
            <person name="Auch B."/>
            <person name="Kono T."/>
            <person name="Mallez S."/>
            <person name="Zhang Y."/>
            <person name="Obille A."/>
            <person name="Becker A."/>
            <person name="Abrahante J.E."/>
            <person name="Garbe J."/>
            <person name="Badalamenti J.P."/>
            <person name="Herman A."/>
            <person name="Mangelson H."/>
            <person name="Liachko I."/>
            <person name="Sullivan S."/>
            <person name="Sone E.D."/>
            <person name="Koren S."/>
            <person name="Silverstein K.A.T."/>
            <person name="Beckman K.B."/>
            <person name="Gohl D.M."/>
        </authorList>
    </citation>
    <scope>NUCLEOTIDE SEQUENCE</scope>
    <source>
        <strain evidence="2">Duluth1</strain>
        <tissue evidence="2">Whole animal</tissue>
    </source>
</reference>
<reference evidence="2" key="2">
    <citation type="submission" date="2020-11" db="EMBL/GenBank/DDBJ databases">
        <authorList>
            <person name="McCartney M.A."/>
            <person name="Auch B."/>
            <person name="Kono T."/>
            <person name="Mallez S."/>
            <person name="Becker A."/>
            <person name="Gohl D.M."/>
            <person name="Silverstein K.A.T."/>
            <person name="Koren S."/>
            <person name="Bechman K.B."/>
            <person name="Herman A."/>
            <person name="Abrahante J.E."/>
            <person name="Garbe J."/>
        </authorList>
    </citation>
    <scope>NUCLEOTIDE SEQUENCE</scope>
    <source>
        <strain evidence="2">Duluth1</strain>
        <tissue evidence="2">Whole animal</tissue>
    </source>
</reference>